<evidence type="ECO:0000256" key="15">
    <source>
        <dbReference type="ARBA" id="ARBA00023136"/>
    </source>
</evidence>
<feature type="transmembrane region" description="Helical" evidence="17">
    <location>
        <begin position="374"/>
        <end position="398"/>
    </location>
</feature>
<evidence type="ECO:0000256" key="10">
    <source>
        <dbReference type="ARBA" id="ARBA00022982"/>
    </source>
</evidence>
<feature type="transmembrane region" description="Helical" evidence="17">
    <location>
        <begin position="302"/>
        <end position="323"/>
    </location>
</feature>
<dbReference type="GO" id="GO:0042773">
    <property type="term" value="P:ATP synthesis coupled electron transport"/>
    <property type="evidence" value="ECO:0007669"/>
    <property type="project" value="InterPro"/>
</dbReference>
<comment type="function">
    <text evidence="17">Core subunit of the mitochondrial membrane respiratory chain NADH dehydrogenase (Complex I) which catalyzes electron transfer from NADH through the respiratory chain, using ubiquinone as an electron acceptor. Essential for the catalytic activity and assembly of complex I.</text>
</comment>
<sequence length="447" mass="49461">MMTLLISTLFLVFSSSGWVSLVLALSSIMLCSSSLLKHDLDWFNVNSNMLWDTLAISLIMLSMWILFLSSSPVDKLSQENEFSKLFMTTTVLLLITLLVTFSVTDFLHFYILFETSLIPTFMLILGCGVPAWAISSSGVYMLIYTLLASLPLLLALLVWKSNSNSLNMVIAPVLPSTSLLSTLWLISFFTAFSVKLPLYIVHLWLPKAHVEAPVAGSMMLAGVLLKLGGYGLIRLSPKLNFPLLSMNWMLVSWAMVGGVLVSLICLRQTDIKFLIALSSVAHMSMVMGGILTFSSWGLNGAIFIMMVHGFCSSGLFCIANMAYERTSSRSLLIMKGMQSSLPSLTLWWFLLAVANMAAPPSLNLLGEMKAIIALFSWSWVLALPLAWLTFFAAVYSLYMYSTLQQGKPSSLLFTYPSSSPRELLTLSLHWIPLNVVILSPLTLQYAL</sequence>
<comment type="similarity">
    <text evidence="3 17">Belongs to the complex I subunit 4 family.</text>
</comment>
<feature type="transmembrane region" description="Helical" evidence="17">
    <location>
        <begin position="273"/>
        <end position="296"/>
    </location>
</feature>
<keyword evidence="12 17" id="KW-0520">NAD</keyword>
<feature type="transmembrane region" description="Helical" evidence="17">
    <location>
        <begin position="139"/>
        <end position="159"/>
    </location>
</feature>
<dbReference type="Pfam" id="PF01059">
    <property type="entry name" value="Oxidored_q5_N"/>
    <property type="match status" value="1"/>
</dbReference>
<keyword evidence="11 17" id="KW-1133">Transmembrane helix</keyword>
<dbReference type="InterPro" id="IPR003918">
    <property type="entry name" value="NADH_UbQ_OxRdtase"/>
</dbReference>
<feature type="transmembrane region" description="Helical" evidence="17">
    <location>
        <begin position="179"/>
        <end position="200"/>
    </location>
</feature>
<keyword evidence="9" id="KW-1278">Translocase</keyword>
<evidence type="ECO:0000256" key="11">
    <source>
        <dbReference type="ARBA" id="ARBA00022989"/>
    </source>
</evidence>
<dbReference type="GO" id="GO:0048039">
    <property type="term" value="F:ubiquinone binding"/>
    <property type="evidence" value="ECO:0007669"/>
    <property type="project" value="TreeGrafter"/>
</dbReference>
<evidence type="ECO:0000256" key="9">
    <source>
        <dbReference type="ARBA" id="ARBA00022967"/>
    </source>
</evidence>
<organism evidence="20">
    <name type="scientific">Idotea baltica</name>
    <dbReference type="NCBI Taxonomy" id="82763"/>
    <lineage>
        <taxon>Eukaryota</taxon>
        <taxon>Metazoa</taxon>
        <taxon>Ecdysozoa</taxon>
        <taxon>Arthropoda</taxon>
        <taxon>Crustacea</taxon>
        <taxon>Multicrustacea</taxon>
        <taxon>Malacostraca</taxon>
        <taxon>Eumalacostraca</taxon>
        <taxon>Peracarida</taxon>
        <taxon>Isopoda</taxon>
        <taxon>Valvifera</taxon>
        <taxon>Idoteidae</taxon>
        <taxon>Idotea</taxon>
    </lineage>
</organism>
<evidence type="ECO:0000259" key="18">
    <source>
        <dbReference type="Pfam" id="PF00361"/>
    </source>
</evidence>
<keyword evidence="10 17" id="KW-0249">Electron transport</keyword>
<dbReference type="GO" id="GO:0003954">
    <property type="term" value="F:NADH dehydrogenase activity"/>
    <property type="evidence" value="ECO:0007669"/>
    <property type="project" value="TreeGrafter"/>
</dbReference>
<dbReference type="PRINTS" id="PR01437">
    <property type="entry name" value="NUOXDRDTASE4"/>
</dbReference>
<evidence type="ECO:0000256" key="16">
    <source>
        <dbReference type="ARBA" id="ARBA00049551"/>
    </source>
</evidence>
<evidence type="ECO:0000256" key="5">
    <source>
        <dbReference type="ARBA" id="ARBA00021006"/>
    </source>
</evidence>
<keyword evidence="14 17" id="KW-0496">Mitochondrion</keyword>
<feature type="transmembrane region" description="Helical" evidence="17">
    <location>
        <begin position="344"/>
        <end position="362"/>
    </location>
</feature>
<evidence type="ECO:0000256" key="2">
    <source>
        <dbReference type="ARBA" id="ARBA00004225"/>
    </source>
</evidence>
<protein>
    <recommendedName>
        <fullName evidence="5 17">NADH-ubiquinone oxidoreductase chain 4</fullName>
        <ecNumber evidence="4 17">7.1.1.2</ecNumber>
    </recommendedName>
</protein>
<feature type="transmembrane region" description="Helical" evidence="17">
    <location>
        <begin position="82"/>
        <end position="103"/>
    </location>
</feature>
<geneLocation type="mitochondrion" evidence="20"/>
<evidence type="ECO:0000256" key="14">
    <source>
        <dbReference type="ARBA" id="ARBA00023128"/>
    </source>
</evidence>
<evidence type="ECO:0000256" key="13">
    <source>
        <dbReference type="ARBA" id="ARBA00023075"/>
    </source>
</evidence>
<dbReference type="PANTHER" id="PTHR43507">
    <property type="entry name" value="NADH-UBIQUINONE OXIDOREDUCTASE CHAIN 4"/>
    <property type="match status" value="1"/>
</dbReference>
<dbReference type="GO" id="GO:0008137">
    <property type="term" value="F:NADH dehydrogenase (ubiquinone) activity"/>
    <property type="evidence" value="ECO:0007669"/>
    <property type="project" value="UniProtKB-UniRule"/>
</dbReference>
<evidence type="ECO:0000256" key="7">
    <source>
        <dbReference type="ARBA" id="ARBA00022660"/>
    </source>
</evidence>
<evidence type="ECO:0000256" key="17">
    <source>
        <dbReference type="RuleBase" id="RU003297"/>
    </source>
</evidence>
<evidence type="ECO:0000256" key="1">
    <source>
        <dbReference type="ARBA" id="ARBA00003257"/>
    </source>
</evidence>
<evidence type="ECO:0000256" key="4">
    <source>
        <dbReference type="ARBA" id="ARBA00012944"/>
    </source>
</evidence>
<dbReference type="GO" id="GO:0015990">
    <property type="term" value="P:electron transport coupled proton transport"/>
    <property type="evidence" value="ECO:0007669"/>
    <property type="project" value="TreeGrafter"/>
</dbReference>
<feature type="domain" description="NADH:ubiquinone oxidoreductase chain 4 N-terminal" evidence="19">
    <location>
        <begin position="1"/>
        <end position="100"/>
    </location>
</feature>
<evidence type="ECO:0000259" key="19">
    <source>
        <dbReference type="Pfam" id="PF01059"/>
    </source>
</evidence>
<feature type="transmembrane region" description="Helical" evidence="17">
    <location>
        <begin position="212"/>
        <end position="233"/>
    </location>
</feature>
<dbReference type="GO" id="GO:0031966">
    <property type="term" value="C:mitochondrial membrane"/>
    <property type="evidence" value="ECO:0007669"/>
    <property type="project" value="UniProtKB-SubCell"/>
</dbReference>
<dbReference type="PANTHER" id="PTHR43507:SF20">
    <property type="entry name" value="NADH-UBIQUINONE OXIDOREDUCTASE CHAIN 4"/>
    <property type="match status" value="1"/>
</dbReference>
<evidence type="ECO:0000256" key="8">
    <source>
        <dbReference type="ARBA" id="ARBA00022692"/>
    </source>
</evidence>
<feature type="transmembrane region" description="Helical" evidence="17">
    <location>
        <begin position="48"/>
        <end position="70"/>
    </location>
</feature>
<evidence type="ECO:0000313" key="20">
    <source>
        <dbReference type="EMBL" id="ABD85304.1"/>
    </source>
</evidence>
<keyword evidence="7 17" id="KW-0679">Respiratory chain</keyword>
<comment type="subcellular location">
    <subcellularLocation>
        <location evidence="2 17">Mitochondrion membrane</location>
        <topology evidence="2 17">Multi-pass membrane protein</topology>
    </subcellularLocation>
</comment>
<comment type="catalytic activity">
    <reaction evidence="16 17">
        <text>a ubiquinone + NADH + 5 H(+)(in) = a ubiquinol + NAD(+) + 4 H(+)(out)</text>
        <dbReference type="Rhea" id="RHEA:29091"/>
        <dbReference type="Rhea" id="RHEA-COMP:9565"/>
        <dbReference type="Rhea" id="RHEA-COMP:9566"/>
        <dbReference type="ChEBI" id="CHEBI:15378"/>
        <dbReference type="ChEBI" id="CHEBI:16389"/>
        <dbReference type="ChEBI" id="CHEBI:17976"/>
        <dbReference type="ChEBI" id="CHEBI:57540"/>
        <dbReference type="ChEBI" id="CHEBI:57945"/>
        <dbReference type="EC" id="7.1.1.2"/>
    </reaction>
</comment>
<feature type="transmembrane region" description="Helical" evidence="17">
    <location>
        <begin position="245"/>
        <end position="266"/>
    </location>
</feature>
<evidence type="ECO:0000256" key="12">
    <source>
        <dbReference type="ARBA" id="ARBA00023027"/>
    </source>
</evidence>
<dbReference type="EMBL" id="DQ442915">
    <property type="protein sequence ID" value="ABD85304.1"/>
    <property type="molecule type" value="Genomic_DNA"/>
</dbReference>
<keyword evidence="6 17" id="KW-0813">Transport</keyword>
<dbReference type="EC" id="7.1.1.2" evidence="4 17"/>
<keyword evidence="15 17" id="KW-0472">Membrane</keyword>
<name>Q19TX5_9CRUS</name>
<proteinExistence type="inferred from homology"/>
<gene>
    <name evidence="20" type="primary">NAD4</name>
</gene>
<accession>Q19TX5</accession>
<feature type="domain" description="NADH:quinone oxidoreductase/Mrp antiporter transmembrane" evidence="18">
    <location>
        <begin position="105"/>
        <end position="385"/>
    </location>
</feature>
<feature type="transmembrane region" description="Helical" evidence="17">
    <location>
        <begin position="109"/>
        <end position="132"/>
    </location>
</feature>
<evidence type="ECO:0000256" key="6">
    <source>
        <dbReference type="ARBA" id="ARBA00022448"/>
    </source>
</evidence>
<evidence type="ECO:0000256" key="3">
    <source>
        <dbReference type="ARBA" id="ARBA00009025"/>
    </source>
</evidence>
<keyword evidence="8 17" id="KW-0812">Transmembrane</keyword>
<dbReference type="InterPro" id="IPR000260">
    <property type="entry name" value="NADH4_N"/>
</dbReference>
<dbReference type="AlphaFoldDB" id="Q19TX5"/>
<dbReference type="Pfam" id="PF00361">
    <property type="entry name" value="Proton_antipo_M"/>
    <property type="match status" value="1"/>
</dbReference>
<reference evidence="20" key="1">
    <citation type="journal article" date="2006" name="Mol. Phylogenet. Evol.">
        <title>Major rearrangements characterize the mitochondrial genome of the isopod Idotea baltica (Crustacea: Peracarida).</title>
        <authorList>
            <person name="Podsiadlowski L."/>
            <person name="Bartolomaeus T."/>
        </authorList>
    </citation>
    <scope>NUCLEOTIDE SEQUENCE</scope>
</reference>
<comment type="function">
    <text evidence="1">Core subunit of the mitochondrial membrane respiratory chain NADH dehydrogenase (Complex I) that is believed to belong to the minimal assembly required for catalysis. Complex I functions in the transfer of electrons from NADH to the respiratory chain. The immediate electron acceptor for the enzyme is believed to be ubiquinone.</text>
</comment>
<dbReference type="InterPro" id="IPR001750">
    <property type="entry name" value="ND/Mrp_TM"/>
</dbReference>
<keyword evidence="13 17" id="KW-0830">Ubiquinone</keyword>